<dbReference type="Proteomes" id="UP000541426">
    <property type="component" value="Unassembled WGS sequence"/>
</dbReference>
<name>A0A7W6GTQ5_9RHOB</name>
<keyword evidence="3" id="KW-1185">Reference proteome</keyword>
<evidence type="ECO:0000313" key="3">
    <source>
        <dbReference type="Proteomes" id="UP000541426"/>
    </source>
</evidence>
<sequence length="113" mass="12071">MGFSMGGYGALRFALVLKVQRMLGISPQVFIDRSLGVWGKRYHAEAQGWDGCLGALAGRGTNVRGAVLVDPFKPLDLRALSAVHAGYVAQRRPSGHAGHEGGRTIRSAQNRIG</sequence>
<dbReference type="EMBL" id="JACIEJ010000008">
    <property type="protein sequence ID" value="MBB3987047.1"/>
    <property type="molecule type" value="Genomic_DNA"/>
</dbReference>
<dbReference type="InterPro" id="IPR029058">
    <property type="entry name" value="AB_hydrolase_fold"/>
</dbReference>
<evidence type="ECO:0000313" key="2">
    <source>
        <dbReference type="EMBL" id="MBB3987047.1"/>
    </source>
</evidence>
<accession>A0A7W6GTQ5</accession>
<protein>
    <submittedName>
        <fullName evidence="2">Uncharacterized protein</fullName>
    </submittedName>
</protein>
<dbReference type="SUPFAM" id="SSF53474">
    <property type="entry name" value="alpha/beta-Hydrolases"/>
    <property type="match status" value="1"/>
</dbReference>
<comment type="caution">
    <text evidence="2">The sequence shown here is derived from an EMBL/GenBank/DDBJ whole genome shotgun (WGS) entry which is preliminary data.</text>
</comment>
<dbReference type="AlphaFoldDB" id="A0A7W6GTQ5"/>
<dbReference type="RefSeq" id="WP_183967878.1">
    <property type="nucleotide sequence ID" value="NZ_BAABBZ010000019.1"/>
</dbReference>
<feature type="region of interest" description="Disordered" evidence="1">
    <location>
        <begin position="91"/>
        <end position="113"/>
    </location>
</feature>
<evidence type="ECO:0000256" key="1">
    <source>
        <dbReference type="SAM" id="MobiDB-lite"/>
    </source>
</evidence>
<proteinExistence type="predicted"/>
<organism evidence="2 3">
    <name type="scientific">Sagittula marina</name>
    <dbReference type="NCBI Taxonomy" id="943940"/>
    <lineage>
        <taxon>Bacteria</taxon>
        <taxon>Pseudomonadati</taxon>
        <taxon>Pseudomonadota</taxon>
        <taxon>Alphaproteobacteria</taxon>
        <taxon>Rhodobacterales</taxon>
        <taxon>Roseobacteraceae</taxon>
        <taxon>Sagittula</taxon>
    </lineage>
</organism>
<reference evidence="2 3" key="1">
    <citation type="submission" date="2020-08" db="EMBL/GenBank/DDBJ databases">
        <title>Genomic Encyclopedia of Type Strains, Phase IV (KMG-IV): sequencing the most valuable type-strain genomes for metagenomic binning, comparative biology and taxonomic classification.</title>
        <authorList>
            <person name="Goeker M."/>
        </authorList>
    </citation>
    <scope>NUCLEOTIDE SEQUENCE [LARGE SCALE GENOMIC DNA]</scope>
    <source>
        <strain evidence="2 3">DSM 102235</strain>
    </source>
</reference>
<gene>
    <name evidence="2" type="ORF">GGQ68_003391</name>
</gene>